<dbReference type="PANTHER" id="PTHR28208:SF1">
    <property type="entry name" value="FILAMENT ORGANIZATION PROTEIN APP1-LIKE, PUTATIVE (AFU_ORTHOLOGUE AFUA_1G06650)-RELATED"/>
    <property type="match status" value="1"/>
</dbReference>
<dbReference type="EMBL" id="JBHUHT010000008">
    <property type="protein sequence ID" value="MFD2095299.1"/>
    <property type="molecule type" value="Genomic_DNA"/>
</dbReference>
<feature type="signal peptide" evidence="1">
    <location>
        <begin position="1"/>
        <end position="26"/>
    </location>
</feature>
<dbReference type="InterPro" id="IPR019236">
    <property type="entry name" value="APP1_cat"/>
</dbReference>
<evidence type="ECO:0000313" key="3">
    <source>
        <dbReference type="EMBL" id="MFD2095299.1"/>
    </source>
</evidence>
<keyword evidence="4" id="KW-1185">Reference proteome</keyword>
<name>A0ABW4XMQ3_9GAMM</name>
<evidence type="ECO:0000313" key="4">
    <source>
        <dbReference type="Proteomes" id="UP001597380"/>
    </source>
</evidence>
<dbReference type="PANTHER" id="PTHR28208">
    <property type="entry name" value="PHOSPHATIDATE PHOSPHATASE APP1"/>
    <property type="match status" value="1"/>
</dbReference>
<proteinExistence type="predicted"/>
<dbReference type="Pfam" id="PF09949">
    <property type="entry name" value="APP1_cat"/>
    <property type="match status" value="1"/>
</dbReference>
<dbReference type="Proteomes" id="UP001597380">
    <property type="component" value="Unassembled WGS sequence"/>
</dbReference>
<dbReference type="RefSeq" id="WP_345338459.1">
    <property type="nucleotide sequence ID" value="NZ_BAABLI010000005.1"/>
</dbReference>
<sequence length="372" mass="42057">MTVKTSKTKKLLGGLMAFLASLPAVAEPPMKRATEVGPELVSDIKSDEHVVFFNTSGYFNQDSQRWHLPIHGWIYEPETSWFRAGAIAAALKKKYGLTTSESTQDNFDERVNLLISDNERGKRIVIALAGHHYLLPASQKNGHFKAEVVLPLAEDIAKGHELIRYHAVTNVTDPRNFTGEVMLLSPNGRSIISDIDDTVKLSFVTDKKRLMDQTLLQDFEAVKGMADVYQQWQAGGGSVHFVSSSPWYLYSPLTEFLQSSNFPWATLSLKALRFRDRTLFKLFQPGTVTKPAAIEEILHAYPERTFVLVGDSGEQDPEVYADISRRYPEQIEKIYIRWISEPPIDTARFDRDFAGLDKAKWQVFTSPNEISL</sequence>
<comment type="caution">
    <text evidence="3">The sequence shown here is derived from an EMBL/GenBank/DDBJ whole genome shotgun (WGS) entry which is preliminary data.</text>
</comment>
<gene>
    <name evidence="3" type="ORF">ACFSJ3_04820</name>
</gene>
<feature type="chain" id="PRO_5045458412" evidence="1">
    <location>
        <begin position="27"/>
        <end position="372"/>
    </location>
</feature>
<dbReference type="InterPro" id="IPR052935">
    <property type="entry name" value="Mg2+_PAP"/>
</dbReference>
<feature type="domain" description="Phosphatidate phosphatase APP1 catalytic" evidence="2">
    <location>
        <begin position="190"/>
        <end position="337"/>
    </location>
</feature>
<organism evidence="3 4">
    <name type="scientific">Corallincola platygyrae</name>
    <dbReference type="NCBI Taxonomy" id="1193278"/>
    <lineage>
        <taxon>Bacteria</taxon>
        <taxon>Pseudomonadati</taxon>
        <taxon>Pseudomonadota</taxon>
        <taxon>Gammaproteobacteria</taxon>
        <taxon>Alteromonadales</taxon>
        <taxon>Psychromonadaceae</taxon>
        <taxon>Corallincola</taxon>
    </lineage>
</organism>
<accession>A0ABW4XMQ3</accession>
<evidence type="ECO:0000259" key="2">
    <source>
        <dbReference type="Pfam" id="PF09949"/>
    </source>
</evidence>
<protein>
    <submittedName>
        <fullName evidence="3">Phosphatidate phosphatase App1 family protein</fullName>
    </submittedName>
</protein>
<evidence type="ECO:0000256" key="1">
    <source>
        <dbReference type="SAM" id="SignalP"/>
    </source>
</evidence>
<keyword evidence="1" id="KW-0732">Signal</keyword>
<reference evidence="4" key="1">
    <citation type="journal article" date="2019" name="Int. J. Syst. Evol. Microbiol.">
        <title>The Global Catalogue of Microorganisms (GCM) 10K type strain sequencing project: providing services to taxonomists for standard genome sequencing and annotation.</title>
        <authorList>
            <consortium name="The Broad Institute Genomics Platform"/>
            <consortium name="The Broad Institute Genome Sequencing Center for Infectious Disease"/>
            <person name="Wu L."/>
            <person name="Ma J."/>
        </authorList>
    </citation>
    <scope>NUCLEOTIDE SEQUENCE [LARGE SCALE GENOMIC DNA]</scope>
    <source>
        <strain evidence="4">CGMCC 1.10992</strain>
    </source>
</reference>